<evidence type="ECO:0000313" key="9">
    <source>
        <dbReference type="Proteomes" id="UP000663829"/>
    </source>
</evidence>
<keyword evidence="9" id="KW-1185">Reference proteome</keyword>
<dbReference type="GO" id="GO:0016020">
    <property type="term" value="C:membrane"/>
    <property type="evidence" value="ECO:0007669"/>
    <property type="project" value="UniProtKB-SubCell"/>
</dbReference>
<dbReference type="InterPro" id="IPR017452">
    <property type="entry name" value="GPCR_Rhodpsn_7TM"/>
</dbReference>
<gene>
    <name evidence="7" type="ORF">GPM918_LOCUS37414</name>
    <name evidence="8" type="ORF">SRO942_LOCUS38179</name>
</gene>
<dbReference type="InterPro" id="IPR052954">
    <property type="entry name" value="GPCR-Ligand_Int"/>
</dbReference>
<keyword evidence="3 5" id="KW-1133">Transmembrane helix</keyword>
<evidence type="ECO:0000256" key="5">
    <source>
        <dbReference type="SAM" id="Phobius"/>
    </source>
</evidence>
<feature type="transmembrane region" description="Helical" evidence="5">
    <location>
        <begin position="20"/>
        <end position="42"/>
    </location>
</feature>
<evidence type="ECO:0000259" key="6">
    <source>
        <dbReference type="PROSITE" id="PS50262"/>
    </source>
</evidence>
<reference evidence="7" key="1">
    <citation type="submission" date="2021-02" db="EMBL/GenBank/DDBJ databases">
        <authorList>
            <person name="Nowell W R."/>
        </authorList>
    </citation>
    <scope>NUCLEOTIDE SEQUENCE</scope>
</reference>
<feature type="domain" description="G-protein coupled receptors family 1 profile" evidence="6">
    <location>
        <begin position="33"/>
        <end position="290"/>
    </location>
</feature>
<evidence type="ECO:0000313" key="7">
    <source>
        <dbReference type="EMBL" id="CAF1517846.1"/>
    </source>
</evidence>
<feature type="transmembrane region" description="Helical" evidence="5">
    <location>
        <begin position="95"/>
        <end position="114"/>
    </location>
</feature>
<feature type="transmembrane region" description="Helical" evidence="5">
    <location>
        <begin position="135"/>
        <end position="157"/>
    </location>
</feature>
<accession>A0A815ULP2</accession>
<dbReference type="SUPFAM" id="SSF81321">
    <property type="entry name" value="Family A G protein-coupled receptor-like"/>
    <property type="match status" value="1"/>
</dbReference>
<dbReference type="PANTHER" id="PTHR46641:SF2">
    <property type="entry name" value="FMRFAMIDE RECEPTOR"/>
    <property type="match status" value="1"/>
</dbReference>
<dbReference type="AlphaFoldDB" id="A0A815ULP2"/>
<name>A0A815ULP2_9BILA</name>
<comment type="caution">
    <text evidence="7">The sequence shown here is derived from an EMBL/GenBank/DDBJ whole genome shotgun (WGS) entry which is preliminary data.</text>
</comment>
<organism evidence="7 9">
    <name type="scientific">Didymodactylos carnosus</name>
    <dbReference type="NCBI Taxonomy" id="1234261"/>
    <lineage>
        <taxon>Eukaryota</taxon>
        <taxon>Metazoa</taxon>
        <taxon>Spiralia</taxon>
        <taxon>Gnathifera</taxon>
        <taxon>Rotifera</taxon>
        <taxon>Eurotatoria</taxon>
        <taxon>Bdelloidea</taxon>
        <taxon>Philodinida</taxon>
        <taxon>Philodinidae</taxon>
        <taxon>Didymodactylos</taxon>
    </lineage>
</organism>
<keyword evidence="4 5" id="KW-0472">Membrane</keyword>
<dbReference type="Proteomes" id="UP000663829">
    <property type="component" value="Unassembled WGS sequence"/>
</dbReference>
<dbReference type="EMBL" id="CAJOBC010089167">
    <property type="protein sequence ID" value="CAF4377608.1"/>
    <property type="molecule type" value="Genomic_DNA"/>
</dbReference>
<evidence type="ECO:0000256" key="4">
    <source>
        <dbReference type="ARBA" id="ARBA00023136"/>
    </source>
</evidence>
<feature type="transmembrane region" description="Helical" evidence="5">
    <location>
        <begin position="54"/>
        <end position="75"/>
    </location>
</feature>
<dbReference type="Gene3D" id="1.20.1070.10">
    <property type="entry name" value="Rhodopsin 7-helix transmembrane proteins"/>
    <property type="match status" value="1"/>
</dbReference>
<comment type="subcellular location">
    <subcellularLocation>
        <location evidence="1">Membrane</location>
    </subcellularLocation>
</comment>
<keyword evidence="2 5" id="KW-0812">Transmembrane</keyword>
<evidence type="ECO:0000256" key="1">
    <source>
        <dbReference type="ARBA" id="ARBA00004370"/>
    </source>
</evidence>
<dbReference type="PROSITE" id="PS50262">
    <property type="entry name" value="G_PROTEIN_RECEP_F1_2"/>
    <property type="match status" value="1"/>
</dbReference>
<evidence type="ECO:0000313" key="8">
    <source>
        <dbReference type="EMBL" id="CAF4377608.1"/>
    </source>
</evidence>
<protein>
    <recommendedName>
        <fullName evidence="6">G-protein coupled receptors family 1 profile domain-containing protein</fullName>
    </recommendedName>
</protein>
<dbReference type="PANTHER" id="PTHR46641">
    <property type="entry name" value="FMRFAMIDE RECEPTOR-RELATED"/>
    <property type="match status" value="1"/>
</dbReference>
<dbReference type="Proteomes" id="UP000681722">
    <property type="component" value="Unassembled WGS sequence"/>
</dbReference>
<proteinExistence type="predicted"/>
<dbReference type="OrthoDB" id="10011959at2759"/>
<dbReference type="EMBL" id="CAJNOQ010023618">
    <property type="protein sequence ID" value="CAF1517846.1"/>
    <property type="molecule type" value="Genomic_DNA"/>
</dbReference>
<feature type="transmembrane region" description="Helical" evidence="5">
    <location>
        <begin position="177"/>
        <end position="200"/>
    </location>
</feature>
<evidence type="ECO:0000256" key="3">
    <source>
        <dbReference type="ARBA" id="ARBA00022989"/>
    </source>
</evidence>
<evidence type="ECO:0000256" key="2">
    <source>
        <dbReference type="ARBA" id="ARBA00022692"/>
    </source>
</evidence>
<sequence>MTSNDPLVNTLNFLSECFARYALIILFILGFIGLTLNTLVFTRKAFRQNSCTRYFLASTIANYLVVYFIIPSRILSDGFSVDPGTHSLGYCKFRFYIYFTFKSLSSWFIVLASIDRFMSSSRNFKCRQFSRLSVARNNIVITTIICLLFYSHVFIFYDNRNGICNSLKGVYRIFDDACYLIGYSIVPPILMSVFGVWTLYNIRSLRLVSPKTTGSRVVVIVNRNQQLAFMLLFQVIFTSLTTMPHATQKLYNTLTSDFVKSDLIRAQDNFYTEVARVISFVNHTCSFYILTLSGKTFRTELMKIFEEIQHYFTLHRNTAVLCIPLTSVKVNRTTNHHQVS</sequence>